<evidence type="ECO:0000313" key="2">
    <source>
        <dbReference type="EMBL" id="SHG24049.1"/>
    </source>
</evidence>
<dbReference type="InterPro" id="IPR011059">
    <property type="entry name" value="Metal-dep_hydrolase_composite"/>
</dbReference>
<keyword evidence="3" id="KW-1185">Reference proteome</keyword>
<dbReference type="Gene3D" id="3.10.310.70">
    <property type="match status" value="1"/>
</dbReference>
<dbReference type="Gene3D" id="2.30.40.10">
    <property type="entry name" value="Urease, subunit C, domain 1"/>
    <property type="match status" value="1"/>
</dbReference>
<accession>A0A1M5I7I9</accession>
<dbReference type="InterPro" id="IPR033932">
    <property type="entry name" value="YtcJ-like"/>
</dbReference>
<evidence type="ECO:0000313" key="3">
    <source>
        <dbReference type="Proteomes" id="UP000184368"/>
    </source>
</evidence>
<dbReference type="InterPro" id="IPR013108">
    <property type="entry name" value="Amidohydro_3"/>
</dbReference>
<dbReference type="STRING" id="1302690.BUE76_15860"/>
<dbReference type="Pfam" id="PF07969">
    <property type="entry name" value="Amidohydro_3"/>
    <property type="match status" value="1"/>
</dbReference>
<sequence>MEIKILPVLGGKSPEPDSSEGLQVAPFFTGGGHLSKEGNHLSKVLAALIIGLASCNTKTAADLFVYNATIYTVDSAFSKAEAMVIKDGKVLATGTRADLEKSYDSKEQLDAKGQYIYPGFIDAHAHFYRYGLGLQTADLVGTESWEAILQKLQSFAQTNPDGWLLGRGWDQNDWPEKTFPTKEKLDQLFPDRPVLLTRVDGHAAIANQKALDAAGIKAGMQLTGGDVVTEGGKLTGLLIDNAVDLVGAKVPPATPTQIAKALDLAQNNCFAMGLTTVDDCGLDYTEVQTIDSLQQKGELKMRVYAMLSDAARNYDFLFAKGPIKTDFLNVRSFKVYADGALGSRGACLLQPYTDKPNWTGFLLSPQNHFDSVARIIYNKGFQMCTHAIGDSGNRVVLDIYARYLKGKNDLRWRIEHAQVVSPQDFATFGAYGIVPSVQPTHATSDMYWAQERLGKEREKGAYAFKQLMQQNGWIPLGTDFPVEDISPFKTFIASVFRQDAKGWPSGGYQPKNGLSREETLKGMTIWAAKSNFEEREKGSLEKGKLADFIILDKDLMQASLQQVLSTKVHGTFIGGKKVFGR</sequence>
<dbReference type="Proteomes" id="UP000184368">
    <property type="component" value="Unassembled WGS sequence"/>
</dbReference>
<name>A0A1M5I7I9_9BACT</name>
<dbReference type="CDD" id="cd01300">
    <property type="entry name" value="YtcJ_like"/>
    <property type="match status" value="1"/>
</dbReference>
<dbReference type="SUPFAM" id="SSF51338">
    <property type="entry name" value="Composite domain of metallo-dependent hydrolases"/>
    <property type="match status" value="1"/>
</dbReference>
<dbReference type="GO" id="GO:0016810">
    <property type="term" value="F:hydrolase activity, acting on carbon-nitrogen (but not peptide) bonds"/>
    <property type="evidence" value="ECO:0007669"/>
    <property type="project" value="InterPro"/>
</dbReference>
<evidence type="ECO:0000259" key="1">
    <source>
        <dbReference type="Pfam" id="PF07969"/>
    </source>
</evidence>
<dbReference type="SUPFAM" id="SSF51556">
    <property type="entry name" value="Metallo-dependent hydrolases"/>
    <property type="match status" value="1"/>
</dbReference>
<protein>
    <recommendedName>
        <fullName evidence="1">Amidohydrolase 3 domain-containing protein</fullName>
    </recommendedName>
</protein>
<proteinExistence type="predicted"/>
<dbReference type="AlphaFoldDB" id="A0A1M5I7I9"/>
<reference evidence="2 3" key="1">
    <citation type="submission" date="2016-11" db="EMBL/GenBank/DDBJ databases">
        <authorList>
            <person name="Jaros S."/>
            <person name="Januszkiewicz K."/>
            <person name="Wedrychowicz H."/>
        </authorList>
    </citation>
    <scope>NUCLEOTIDE SEQUENCE [LARGE SCALE GENOMIC DNA]</scope>
    <source>
        <strain evidence="2 3">DSM 26897</strain>
    </source>
</reference>
<gene>
    <name evidence="2" type="ORF">SAMN05444008_12227</name>
</gene>
<dbReference type="Gene3D" id="3.20.20.140">
    <property type="entry name" value="Metal-dependent hydrolases"/>
    <property type="match status" value="1"/>
</dbReference>
<organism evidence="2 3">
    <name type="scientific">Cnuella takakiae</name>
    <dbReference type="NCBI Taxonomy" id="1302690"/>
    <lineage>
        <taxon>Bacteria</taxon>
        <taxon>Pseudomonadati</taxon>
        <taxon>Bacteroidota</taxon>
        <taxon>Chitinophagia</taxon>
        <taxon>Chitinophagales</taxon>
        <taxon>Chitinophagaceae</taxon>
        <taxon>Cnuella</taxon>
    </lineage>
</organism>
<dbReference type="PANTHER" id="PTHR22642:SF2">
    <property type="entry name" value="PROTEIN LONG AFTER FAR-RED 3"/>
    <property type="match status" value="1"/>
</dbReference>
<dbReference type="InterPro" id="IPR032466">
    <property type="entry name" value="Metal_Hydrolase"/>
</dbReference>
<feature type="domain" description="Amidohydrolase 3" evidence="1">
    <location>
        <begin position="109"/>
        <end position="579"/>
    </location>
</feature>
<dbReference type="PANTHER" id="PTHR22642">
    <property type="entry name" value="IMIDAZOLONEPROPIONASE"/>
    <property type="match status" value="1"/>
</dbReference>
<dbReference type="EMBL" id="FQUO01000022">
    <property type="protein sequence ID" value="SHG24049.1"/>
    <property type="molecule type" value="Genomic_DNA"/>
</dbReference>